<proteinExistence type="predicted"/>
<feature type="domain" description="Glycosyltransferase 2-like" evidence="1">
    <location>
        <begin position="6"/>
        <end position="127"/>
    </location>
</feature>
<evidence type="ECO:0000313" key="2">
    <source>
        <dbReference type="EMBL" id="UJF31215.1"/>
    </source>
</evidence>
<dbReference type="RefSeq" id="WP_235117564.1">
    <property type="nucleotide sequence ID" value="NZ_CP090978.1"/>
</dbReference>
<organism evidence="2 3">
    <name type="scientific">Paenibacillus hexagrammi</name>
    <dbReference type="NCBI Taxonomy" id="2908839"/>
    <lineage>
        <taxon>Bacteria</taxon>
        <taxon>Bacillati</taxon>
        <taxon>Bacillota</taxon>
        <taxon>Bacilli</taxon>
        <taxon>Bacillales</taxon>
        <taxon>Paenibacillaceae</taxon>
        <taxon>Paenibacillus</taxon>
    </lineage>
</organism>
<dbReference type="InterPro" id="IPR001173">
    <property type="entry name" value="Glyco_trans_2-like"/>
</dbReference>
<dbReference type="Pfam" id="PF00535">
    <property type="entry name" value="Glycos_transf_2"/>
    <property type="match status" value="1"/>
</dbReference>
<evidence type="ECO:0000313" key="3">
    <source>
        <dbReference type="Proteomes" id="UP001649230"/>
    </source>
</evidence>
<dbReference type="SUPFAM" id="SSF53448">
    <property type="entry name" value="Nucleotide-diphospho-sugar transferases"/>
    <property type="match status" value="1"/>
</dbReference>
<name>A0ABY3SCK7_9BACL</name>
<dbReference type="Gene3D" id="3.90.550.10">
    <property type="entry name" value="Spore Coat Polysaccharide Biosynthesis Protein SpsA, Chain A"/>
    <property type="match status" value="1"/>
</dbReference>
<dbReference type="EMBL" id="CP090978">
    <property type="protein sequence ID" value="UJF31215.1"/>
    <property type="molecule type" value="Genomic_DNA"/>
</dbReference>
<dbReference type="PANTHER" id="PTHR48090">
    <property type="entry name" value="UNDECAPRENYL-PHOSPHATE 4-DEOXY-4-FORMAMIDO-L-ARABINOSE TRANSFERASE-RELATED"/>
    <property type="match status" value="1"/>
</dbReference>
<reference evidence="2 3" key="1">
    <citation type="journal article" date="2024" name="Int. J. Syst. Evol. Microbiol.">
        <title>Paenibacillus hexagrammi sp. nov., a novel bacterium isolated from the gut content of Hexagrammos agrammus.</title>
        <authorList>
            <person name="Jung H.K."/>
            <person name="Kim D.G."/>
            <person name="Zin H."/>
            <person name="Park J."/>
            <person name="Jung H."/>
            <person name="Kim Y.O."/>
            <person name="Kong H.J."/>
            <person name="Kim J.W."/>
            <person name="Kim Y.S."/>
        </authorList>
    </citation>
    <scope>NUCLEOTIDE SEQUENCE [LARGE SCALE GENOMIC DNA]</scope>
    <source>
        <strain evidence="2 3">YPD9-1</strain>
    </source>
</reference>
<dbReference type="Proteomes" id="UP001649230">
    <property type="component" value="Chromosome"/>
</dbReference>
<dbReference type="PANTHER" id="PTHR48090:SF7">
    <property type="entry name" value="RFBJ PROTEIN"/>
    <property type="match status" value="1"/>
</dbReference>
<dbReference type="InterPro" id="IPR029044">
    <property type="entry name" value="Nucleotide-diphossugar_trans"/>
</dbReference>
<dbReference type="CDD" id="cd04179">
    <property type="entry name" value="DPM_DPG-synthase_like"/>
    <property type="match status" value="1"/>
</dbReference>
<evidence type="ECO:0000259" key="1">
    <source>
        <dbReference type="Pfam" id="PF00535"/>
    </source>
</evidence>
<protein>
    <submittedName>
        <fullName evidence="2">Glycosyltransferase family 2 protein</fullName>
    </submittedName>
</protein>
<gene>
    <name evidence="2" type="ORF">L0M14_15140</name>
</gene>
<keyword evidence="3" id="KW-1185">Reference proteome</keyword>
<dbReference type="InterPro" id="IPR050256">
    <property type="entry name" value="Glycosyltransferase_2"/>
</dbReference>
<sequence>MKPNLSIIVPAWNVERTIAHTLQHVTEVPWEHYPTRLDSRKHYELIVIDDGSTDRTYEEAWPWSDLLVRHRLRLGKEAAIQAGIARAQGEIVLILDADLQETAKLAPRLLEPILWADADLVIGTLPSPARSGISGLAKRLTAGGAFRSSGSKTAAPLSGQRAMRADRLRELEELFRGFGSEAALARDAQQRGLRIAEIAVPFEHRDSRHEWHGSARSRGQQLAAAGAALFSRWRWR</sequence>
<accession>A0ABY3SCK7</accession>